<name>A0A9P7Y4Y5_9FUNG</name>
<organism evidence="1 2">
    <name type="scientific">Linnemannia hyalina</name>
    <dbReference type="NCBI Taxonomy" id="64524"/>
    <lineage>
        <taxon>Eukaryota</taxon>
        <taxon>Fungi</taxon>
        <taxon>Fungi incertae sedis</taxon>
        <taxon>Mucoromycota</taxon>
        <taxon>Mortierellomycotina</taxon>
        <taxon>Mortierellomycetes</taxon>
        <taxon>Mortierellales</taxon>
        <taxon>Mortierellaceae</taxon>
        <taxon>Linnemannia</taxon>
    </lineage>
</organism>
<sequence length="559" mass="63242">MDEKLWKAIQENHASRYVVPSTSSRSGRYHLGTVPATGRSIAGTALNTKSPDLRQLILEGFINMKLVTERFLPYFPSLRILKIHTTHRSRNEFCVRSIMKALPCLEALHFQHTGTMNAVELPGAWTEESTGLATVTRHCLRSLVIINAWIPQASLEDFLVTSPQLKELKLVLLQYPYKPGPYYDPARLLRHIRSLSLELGNFHFSDRSSLSNPVLERELNLEVCPQSTNRIFRGGHFTRDVFRALDQLPNVLTTLELLGACTFLHDYLCESPFLVHLKAPLTDMPIQHLVIHTSGNSQPTTLERGGSPLKVWACRGLRTLQLLFRGGTNCIRDGNKNSMVVFGYISRVCPLLQELEIYGPDVQTDGWVDPSNHRINLDLSSGLVLLARLRYLRRLLIGASDAHRPTHLGLKRVDVDWMVASGYSEERRQARQAVMDSWEVGIQDDVKNYETGVVIIPQVSSNCNNQDPSVAGGSELTYHLRHLGQRVDVILMLEELHAAGVGYMVWPELEEQVFDDTSVETFFAVWPSVNVLLSFSEAALPKARKRCFEFLSLRVARRW</sequence>
<dbReference type="Gene3D" id="3.80.10.10">
    <property type="entry name" value="Ribonuclease Inhibitor"/>
    <property type="match status" value="1"/>
</dbReference>
<proteinExistence type="predicted"/>
<dbReference type="InterPro" id="IPR032675">
    <property type="entry name" value="LRR_dom_sf"/>
</dbReference>
<dbReference type="EMBL" id="JAHRHY010000001">
    <property type="protein sequence ID" value="KAG9072990.1"/>
    <property type="molecule type" value="Genomic_DNA"/>
</dbReference>
<comment type="caution">
    <text evidence="1">The sequence shown here is derived from an EMBL/GenBank/DDBJ whole genome shotgun (WGS) entry which is preliminary data.</text>
</comment>
<evidence type="ECO:0000313" key="1">
    <source>
        <dbReference type="EMBL" id="KAG9072990.1"/>
    </source>
</evidence>
<evidence type="ECO:0000313" key="2">
    <source>
        <dbReference type="Proteomes" id="UP000707451"/>
    </source>
</evidence>
<reference evidence="1" key="1">
    <citation type="submission" date="2021-06" db="EMBL/GenBank/DDBJ databases">
        <title>Genome Sequence of Mortierella hyaline Strain SCG-10, a Cold-Adapted, Nitrate-Reducing Fungus Isolated from Soil in Minnesota, USA.</title>
        <authorList>
            <person name="Aldossari N."/>
        </authorList>
    </citation>
    <scope>NUCLEOTIDE SEQUENCE</scope>
    <source>
        <strain evidence="1">SCG-10</strain>
    </source>
</reference>
<dbReference type="OrthoDB" id="2389045at2759"/>
<dbReference type="Proteomes" id="UP000707451">
    <property type="component" value="Unassembled WGS sequence"/>
</dbReference>
<protein>
    <submittedName>
        <fullName evidence="1">Uncharacterized protein</fullName>
    </submittedName>
</protein>
<keyword evidence="2" id="KW-1185">Reference proteome</keyword>
<accession>A0A9P7Y4Y5</accession>
<dbReference type="AlphaFoldDB" id="A0A9P7Y4Y5"/>
<gene>
    <name evidence="1" type="ORF">KI688_000771</name>
</gene>